<reference evidence="1" key="1">
    <citation type="submission" date="2023-07" db="EMBL/GenBank/DDBJ databases">
        <authorList>
            <person name="Kim M.K."/>
        </authorList>
    </citation>
    <scope>NUCLEOTIDE SEQUENCE</scope>
    <source>
        <strain evidence="1">CA1-15</strain>
    </source>
</reference>
<dbReference type="Proteomes" id="UP001176468">
    <property type="component" value="Unassembled WGS sequence"/>
</dbReference>
<protein>
    <recommendedName>
        <fullName evidence="3">Transcriptional regulator</fullName>
    </recommendedName>
</protein>
<evidence type="ECO:0008006" key="3">
    <source>
        <dbReference type="Google" id="ProtNLM"/>
    </source>
</evidence>
<organism evidence="1 2">
    <name type="scientific">Sphingomonas immobilis</name>
    <dbReference type="NCBI Taxonomy" id="3063997"/>
    <lineage>
        <taxon>Bacteria</taxon>
        <taxon>Pseudomonadati</taxon>
        <taxon>Pseudomonadota</taxon>
        <taxon>Alphaproteobacteria</taxon>
        <taxon>Sphingomonadales</taxon>
        <taxon>Sphingomonadaceae</taxon>
        <taxon>Sphingomonas</taxon>
    </lineage>
</organism>
<proteinExistence type="predicted"/>
<name>A0ABT8ZY26_9SPHN</name>
<evidence type="ECO:0000313" key="1">
    <source>
        <dbReference type="EMBL" id="MDO7841910.1"/>
    </source>
</evidence>
<keyword evidence="2" id="KW-1185">Reference proteome</keyword>
<gene>
    <name evidence="1" type="ORF">Q5H94_06205</name>
</gene>
<dbReference type="EMBL" id="JAUQSZ010000003">
    <property type="protein sequence ID" value="MDO7841910.1"/>
    <property type="molecule type" value="Genomic_DNA"/>
</dbReference>
<accession>A0ABT8ZY26</accession>
<sequence>MVEATSEIASEDSAEAFAEGAITLWSNLLTLIGTHLRDSGMSRAEVLEMLTMLKETNDVTIRSPKARASASRHLMAVYRVLGDA</sequence>
<dbReference type="RefSeq" id="WP_304560367.1">
    <property type="nucleotide sequence ID" value="NZ_JAUQSZ010000003.1"/>
</dbReference>
<evidence type="ECO:0000313" key="2">
    <source>
        <dbReference type="Proteomes" id="UP001176468"/>
    </source>
</evidence>
<comment type="caution">
    <text evidence="1">The sequence shown here is derived from an EMBL/GenBank/DDBJ whole genome shotgun (WGS) entry which is preliminary data.</text>
</comment>